<proteinExistence type="inferred from homology"/>
<dbReference type="Gramene" id="Jr01_05090_p2">
    <property type="protein sequence ID" value="cds.Jr01_05090_p2"/>
    <property type="gene ID" value="Jr01_05090"/>
</dbReference>
<dbReference type="Proteomes" id="UP000619265">
    <property type="component" value="Unassembled WGS sequence"/>
</dbReference>
<reference evidence="7" key="1">
    <citation type="submission" date="2015-10" db="EMBL/GenBank/DDBJ databases">
        <authorList>
            <person name="Martinez-Garcia P.J."/>
            <person name="Crepeau M.W."/>
            <person name="Puiu D."/>
            <person name="Gonzalez-Ibeas D."/>
            <person name="Whalen J."/>
            <person name="Stevens K."/>
            <person name="Paul R."/>
            <person name="Butterfield T."/>
            <person name="Britton M."/>
            <person name="Reagan R."/>
            <person name="Chakraborty S."/>
            <person name="Walawage S.L."/>
            <person name="Vasquez-Gross H.A."/>
            <person name="Cardeno C."/>
            <person name="Famula R."/>
            <person name="Pratt K."/>
            <person name="Kuruganti S."/>
            <person name="Aradhya M.K."/>
            <person name="Leslie C.A."/>
            <person name="Dandekar A.M."/>
            <person name="Salzberg S.L."/>
            <person name="Wegrzyn J.L."/>
            <person name="Langley C.H."/>
            <person name="Neale D.B."/>
        </authorList>
    </citation>
    <scope>NUCLEOTIDE SEQUENCE</scope>
    <source>
        <tissue evidence="7">Leaves</tissue>
    </source>
</reference>
<dbReference type="GO" id="GO:0003677">
    <property type="term" value="F:DNA binding"/>
    <property type="evidence" value="ECO:0007669"/>
    <property type="project" value="InterPro"/>
</dbReference>
<dbReference type="InterPro" id="IPR036691">
    <property type="entry name" value="Endo/exonu/phosph_ase_sf"/>
</dbReference>
<evidence type="ECO:0000256" key="3">
    <source>
        <dbReference type="ARBA" id="ARBA00022801"/>
    </source>
</evidence>
<evidence type="ECO:0000256" key="4">
    <source>
        <dbReference type="ARBA" id="ARBA00022842"/>
    </source>
</evidence>
<reference evidence="7" key="2">
    <citation type="submission" date="2020-03" db="EMBL/GenBank/DDBJ databases">
        <title>Walnut 2.0.</title>
        <authorList>
            <person name="Marrano A."/>
            <person name="Britton M."/>
            <person name="Zimin A.V."/>
            <person name="Zaini P.A."/>
            <person name="Workman R."/>
            <person name="Puiu D."/>
            <person name="Bianco L."/>
            <person name="Allen B.J."/>
            <person name="Troggio M."/>
            <person name="Leslie C.A."/>
            <person name="Timp W."/>
            <person name="Dendekar A."/>
            <person name="Salzberg S.L."/>
            <person name="Neale D.B."/>
        </authorList>
    </citation>
    <scope>NUCLEOTIDE SEQUENCE</scope>
    <source>
        <tissue evidence="7">Leaves</tissue>
    </source>
</reference>
<name>A0A833YAL0_JUGRE</name>
<dbReference type="InterPro" id="IPR004808">
    <property type="entry name" value="AP_endonuc_1"/>
</dbReference>
<feature type="domain" description="Endonuclease/exonuclease/phosphatase" evidence="6">
    <location>
        <begin position="6"/>
        <end position="91"/>
    </location>
</feature>
<protein>
    <recommendedName>
        <fullName evidence="6">Endonuclease/exonuclease/phosphatase domain-containing protein</fullName>
    </recommendedName>
</protein>
<keyword evidence="2 5" id="KW-0479">Metal-binding</keyword>
<dbReference type="PANTHER" id="PTHR22748:SF19">
    <property type="entry name" value="ENDONUCLEASE_EXONUCLEASE_PHOSPHATASE DOMAIN-CONTAINING PROTEIN"/>
    <property type="match status" value="1"/>
</dbReference>
<comment type="cofactor">
    <cofactor evidence="5">
        <name>Mg(2+)</name>
        <dbReference type="ChEBI" id="CHEBI:18420"/>
    </cofactor>
    <cofactor evidence="5">
        <name>Mn(2+)</name>
        <dbReference type="ChEBI" id="CHEBI:29035"/>
    </cofactor>
    <text evidence="5">Probably binds two magnesium or manganese ions per subunit.</text>
</comment>
<dbReference type="GO" id="GO:0006281">
    <property type="term" value="P:DNA repair"/>
    <property type="evidence" value="ECO:0007669"/>
    <property type="project" value="InterPro"/>
</dbReference>
<dbReference type="SUPFAM" id="SSF56219">
    <property type="entry name" value="DNase I-like"/>
    <property type="match status" value="1"/>
</dbReference>
<accession>A0A833YAL0</accession>
<dbReference type="GO" id="GO:0016787">
    <property type="term" value="F:hydrolase activity"/>
    <property type="evidence" value="ECO:0007669"/>
    <property type="project" value="UniProtKB-KW"/>
</dbReference>
<sequence>MKHKILSWNVRGLNKVEKRLRIRRLLREWKADIVCLQETKLKLISRRIIRSLWSNIYVDWVYLVSSGASGGVVIMWDRRVVEKVEEYIGRYMGYKVGETSLGVLGGISMWCASRVKVWEVED</sequence>
<dbReference type="EMBL" id="LIHL02000001">
    <property type="protein sequence ID" value="KAF5479667.1"/>
    <property type="molecule type" value="Genomic_DNA"/>
</dbReference>
<dbReference type="Pfam" id="PF03372">
    <property type="entry name" value="Exo_endo_phos"/>
    <property type="match status" value="1"/>
</dbReference>
<evidence type="ECO:0000256" key="1">
    <source>
        <dbReference type="ARBA" id="ARBA00007092"/>
    </source>
</evidence>
<dbReference type="Gene3D" id="3.60.10.10">
    <property type="entry name" value="Endonuclease/exonuclease/phosphatase"/>
    <property type="match status" value="1"/>
</dbReference>
<evidence type="ECO:0000256" key="5">
    <source>
        <dbReference type="PIRSR" id="PIRSR604808-2"/>
    </source>
</evidence>
<evidence type="ECO:0000259" key="6">
    <source>
        <dbReference type="Pfam" id="PF03372"/>
    </source>
</evidence>
<evidence type="ECO:0000313" key="7">
    <source>
        <dbReference type="EMBL" id="KAF5479667.1"/>
    </source>
</evidence>
<dbReference type="PANTHER" id="PTHR22748">
    <property type="entry name" value="AP ENDONUCLEASE"/>
    <property type="match status" value="1"/>
</dbReference>
<dbReference type="AlphaFoldDB" id="A0A833YAL0"/>
<dbReference type="InterPro" id="IPR020847">
    <property type="entry name" value="AP_endonuclease_F1_BS"/>
</dbReference>
<keyword evidence="5" id="KW-0464">Manganese</keyword>
<comment type="similarity">
    <text evidence="1">Belongs to the DNA repair enzymes AP/ExoA family.</text>
</comment>
<feature type="binding site" evidence="5">
    <location>
        <position position="38"/>
    </location>
    <ligand>
        <name>Mg(2+)</name>
        <dbReference type="ChEBI" id="CHEBI:18420"/>
        <label>1</label>
    </ligand>
</feature>
<organism evidence="7 8">
    <name type="scientific">Juglans regia</name>
    <name type="common">English walnut</name>
    <dbReference type="NCBI Taxonomy" id="51240"/>
    <lineage>
        <taxon>Eukaryota</taxon>
        <taxon>Viridiplantae</taxon>
        <taxon>Streptophyta</taxon>
        <taxon>Embryophyta</taxon>
        <taxon>Tracheophyta</taxon>
        <taxon>Spermatophyta</taxon>
        <taxon>Magnoliopsida</taxon>
        <taxon>eudicotyledons</taxon>
        <taxon>Gunneridae</taxon>
        <taxon>Pentapetalae</taxon>
        <taxon>rosids</taxon>
        <taxon>fabids</taxon>
        <taxon>Fagales</taxon>
        <taxon>Juglandaceae</taxon>
        <taxon>Juglans</taxon>
    </lineage>
</organism>
<dbReference type="PROSITE" id="PS00726">
    <property type="entry name" value="AP_NUCLEASE_F1_1"/>
    <property type="match status" value="1"/>
</dbReference>
<gene>
    <name evidence="7" type="ORF">F2P56_000468</name>
</gene>
<feature type="binding site" evidence="5">
    <location>
        <position position="9"/>
    </location>
    <ligand>
        <name>Mg(2+)</name>
        <dbReference type="ChEBI" id="CHEBI:18420"/>
        <label>1</label>
    </ligand>
</feature>
<keyword evidence="4 5" id="KW-0460">Magnesium</keyword>
<dbReference type="GO" id="GO:0046872">
    <property type="term" value="F:metal ion binding"/>
    <property type="evidence" value="ECO:0007669"/>
    <property type="project" value="UniProtKB-KW"/>
</dbReference>
<dbReference type="GO" id="GO:0004519">
    <property type="term" value="F:endonuclease activity"/>
    <property type="evidence" value="ECO:0007669"/>
    <property type="project" value="InterPro"/>
</dbReference>
<keyword evidence="3" id="KW-0378">Hydrolase</keyword>
<dbReference type="InterPro" id="IPR005135">
    <property type="entry name" value="Endo/exonuclease/phosphatase"/>
</dbReference>
<evidence type="ECO:0000313" key="8">
    <source>
        <dbReference type="Proteomes" id="UP000619265"/>
    </source>
</evidence>
<comment type="caution">
    <text evidence="7">The sequence shown here is derived from an EMBL/GenBank/DDBJ whole genome shotgun (WGS) entry which is preliminary data.</text>
</comment>
<evidence type="ECO:0000256" key="2">
    <source>
        <dbReference type="ARBA" id="ARBA00022723"/>
    </source>
</evidence>